<feature type="compositionally biased region" description="Polar residues" evidence="1">
    <location>
        <begin position="180"/>
        <end position="190"/>
    </location>
</feature>
<evidence type="ECO:0000313" key="3">
    <source>
        <dbReference type="Proteomes" id="UP001151760"/>
    </source>
</evidence>
<name>A0ABQ5GXR6_9ASTR</name>
<keyword evidence="3" id="KW-1185">Reference proteome</keyword>
<accession>A0ABQ5GXR6</accession>
<evidence type="ECO:0000256" key="1">
    <source>
        <dbReference type="SAM" id="MobiDB-lite"/>
    </source>
</evidence>
<feature type="region of interest" description="Disordered" evidence="1">
    <location>
        <begin position="180"/>
        <end position="209"/>
    </location>
</feature>
<sequence length="233" mass="27066">MASFPCLKGLAMAANSRSLFDRMMIYFERETSIDFDFAADLHNLWVQFIDCTNDRKLFISELDGLPPSLMSYNCCQFLHQVQENDFIKLLELRKMTAETYREVHKKLDFVSVMKNILSFLYVFVRNFYLTILLFIMENVNPTPANNRPVLPAALRAQAIQESTFVDSHLESIERFLNDFANQPNETNTNDLESDDESVDTPLVSPFPHSYNDSDDCEVLNELIEYENVGMLRR</sequence>
<reference evidence="2" key="2">
    <citation type="submission" date="2022-01" db="EMBL/GenBank/DDBJ databases">
        <authorList>
            <person name="Yamashiro T."/>
            <person name="Shiraishi A."/>
            <person name="Satake H."/>
            <person name="Nakayama K."/>
        </authorList>
    </citation>
    <scope>NUCLEOTIDE SEQUENCE</scope>
</reference>
<evidence type="ECO:0000313" key="2">
    <source>
        <dbReference type="EMBL" id="GJT80006.1"/>
    </source>
</evidence>
<comment type="caution">
    <text evidence="2">The sequence shown here is derived from an EMBL/GenBank/DDBJ whole genome shotgun (WGS) entry which is preliminary data.</text>
</comment>
<gene>
    <name evidence="2" type="ORF">Tco_1054348</name>
</gene>
<dbReference type="Proteomes" id="UP001151760">
    <property type="component" value="Unassembled WGS sequence"/>
</dbReference>
<reference evidence="2" key="1">
    <citation type="journal article" date="2022" name="Int. J. Mol. Sci.">
        <title>Draft Genome of Tanacetum Coccineum: Genomic Comparison of Closely Related Tanacetum-Family Plants.</title>
        <authorList>
            <person name="Yamashiro T."/>
            <person name="Shiraishi A."/>
            <person name="Nakayama K."/>
            <person name="Satake H."/>
        </authorList>
    </citation>
    <scope>NUCLEOTIDE SEQUENCE</scope>
</reference>
<dbReference type="EMBL" id="BQNB010018950">
    <property type="protein sequence ID" value="GJT80006.1"/>
    <property type="molecule type" value="Genomic_DNA"/>
</dbReference>
<organism evidence="2 3">
    <name type="scientific">Tanacetum coccineum</name>
    <dbReference type="NCBI Taxonomy" id="301880"/>
    <lineage>
        <taxon>Eukaryota</taxon>
        <taxon>Viridiplantae</taxon>
        <taxon>Streptophyta</taxon>
        <taxon>Embryophyta</taxon>
        <taxon>Tracheophyta</taxon>
        <taxon>Spermatophyta</taxon>
        <taxon>Magnoliopsida</taxon>
        <taxon>eudicotyledons</taxon>
        <taxon>Gunneridae</taxon>
        <taxon>Pentapetalae</taxon>
        <taxon>asterids</taxon>
        <taxon>campanulids</taxon>
        <taxon>Asterales</taxon>
        <taxon>Asteraceae</taxon>
        <taxon>Asteroideae</taxon>
        <taxon>Anthemideae</taxon>
        <taxon>Anthemidinae</taxon>
        <taxon>Tanacetum</taxon>
    </lineage>
</organism>
<protein>
    <submittedName>
        <fullName evidence="2">Uncharacterized protein</fullName>
    </submittedName>
</protein>
<proteinExistence type="predicted"/>